<dbReference type="InterPro" id="IPR024442">
    <property type="entry name" value="Transposase_Zn_ribbon"/>
</dbReference>
<dbReference type="EMBL" id="JACJVQ010000017">
    <property type="protein sequence ID" value="MBB6636407.1"/>
    <property type="molecule type" value="Genomic_DNA"/>
</dbReference>
<name>A0A841T3F0_9BACL</name>
<accession>A0A841T3F0</accession>
<evidence type="ECO:0000313" key="3">
    <source>
        <dbReference type="Proteomes" id="UP000535838"/>
    </source>
</evidence>
<comment type="caution">
    <text evidence="2">The sequence shown here is derived from an EMBL/GenBank/DDBJ whole genome shotgun (WGS) entry which is preliminary data.</text>
</comment>
<dbReference type="AlphaFoldDB" id="A0A841T3F0"/>
<dbReference type="Proteomes" id="UP000535838">
    <property type="component" value="Unassembled WGS sequence"/>
</dbReference>
<feature type="domain" description="Transposase zinc-ribbon" evidence="1">
    <location>
        <begin position="34"/>
        <end position="82"/>
    </location>
</feature>
<gene>
    <name evidence="2" type="ORF">H7B67_19985</name>
</gene>
<proteinExistence type="predicted"/>
<keyword evidence="3" id="KW-1185">Reference proteome</keyword>
<sequence>MFAIIKTRTSVPILWEEIRLTALAFNSLCSDYSTEEACIQALFQARWPNGFRCPACGHSNFYTVSSRRLPLYQCASPYCRHQTSITAGTIMEGSRTPLTLWFRALFLLSQISGISSFALSNILKITYKTAWLITHKIRHAMKREEADYPLTGNIRVETFYYGSPLYSDARQPLLLGGAEDECGDPIQIKIHQPNPDHVELRYLSIHKHEINSFIEEHTNGKSVVIKNPYAMKNSGFNRIQRHVTSWLNDTFRGIGPKHLQAYLHEYCFRWNKQGLCLRDVFSRALAACASTPVLIYRELTRFRPVLPRPWHAFSSKSKWRGWHLTRWGH</sequence>
<dbReference type="Pfam" id="PF12760">
    <property type="entry name" value="Zn_ribbon_IS1595"/>
    <property type="match status" value="1"/>
</dbReference>
<evidence type="ECO:0000259" key="1">
    <source>
        <dbReference type="Pfam" id="PF12760"/>
    </source>
</evidence>
<protein>
    <submittedName>
        <fullName evidence="2">IS1595 family transposase</fullName>
    </submittedName>
</protein>
<organism evidence="2 3">
    <name type="scientific">Cohnella thailandensis</name>
    <dbReference type="NCBI Taxonomy" id="557557"/>
    <lineage>
        <taxon>Bacteria</taxon>
        <taxon>Bacillati</taxon>
        <taxon>Bacillota</taxon>
        <taxon>Bacilli</taxon>
        <taxon>Bacillales</taxon>
        <taxon>Paenibacillaceae</taxon>
        <taxon>Cohnella</taxon>
    </lineage>
</organism>
<reference evidence="2 3" key="1">
    <citation type="submission" date="2020-08" db="EMBL/GenBank/DDBJ databases">
        <title>Cohnella phylogeny.</title>
        <authorList>
            <person name="Dunlap C."/>
        </authorList>
    </citation>
    <scope>NUCLEOTIDE SEQUENCE [LARGE SCALE GENOMIC DNA]</scope>
    <source>
        <strain evidence="2 3">DSM 25241</strain>
    </source>
</reference>
<evidence type="ECO:0000313" key="2">
    <source>
        <dbReference type="EMBL" id="MBB6636407.1"/>
    </source>
</evidence>